<reference evidence="3" key="1">
    <citation type="submission" date="2016-10" db="EMBL/GenBank/DDBJ databases">
        <authorList>
            <person name="Varghese N."/>
        </authorList>
    </citation>
    <scope>NUCLEOTIDE SEQUENCE [LARGE SCALE GENOMIC DNA]</scope>
    <source>
        <strain evidence="3">DSM 44719</strain>
    </source>
</reference>
<feature type="region of interest" description="Disordered" evidence="1">
    <location>
        <begin position="71"/>
        <end position="103"/>
    </location>
</feature>
<protein>
    <submittedName>
        <fullName evidence="2">Uncharacterized protein</fullName>
    </submittedName>
</protein>
<dbReference type="EMBL" id="FNTL01000002">
    <property type="protein sequence ID" value="SEB35854.1"/>
    <property type="molecule type" value="Genomic_DNA"/>
</dbReference>
<feature type="compositionally biased region" description="Polar residues" evidence="1">
    <location>
        <begin position="82"/>
        <end position="92"/>
    </location>
</feature>
<dbReference type="Proteomes" id="UP000183407">
    <property type="component" value="Unassembled WGS sequence"/>
</dbReference>
<proteinExistence type="predicted"/>
<feature type="region of interest" description="Disordered" evidence="1">
    <location>
        <begin position="1"/>
        <end position="23"/>
    </location>
</feature>
<name>A0A1H4IP30_RHOJO</name>
<organism evidence="2 3">
    <name type="scientific">Rhodococcus jostii</name>
    <dbReference type="NCBI Taxonomy" id="132919"/>
    <lineage>
        <taxon>Bacteria</taxon>
        <taxon>Bacillati</taxon>
        <taxon>Actinomycetota</taxon>
        <taxon>Actinomycetes</taxon>
        <taxon>Mycobacteriales</taxon>
        <taxon>Nocardiaceae</taxon>
        <taxon>Rhodococcus</taxon>
    </lineage>
</organism>
<gene>
    <name evidence="2" type="ORF">SAMN04490220_0333</name>
</gene>
<sequence length="103" mass="9989">MSQARSPGPGAGGRARVSTRASATVAVRTAATTVTTHTNVAGTVEYPNSPAAPTPAAVAVGAPTGSYTASIGTVPARRSSPAAANTHHTPSSAHPYASTALPA</sequence>
<dbReference type="AlphaFoldDB" id="A0A1H4IP30"/>
<feature type="compositionally biased region" description="Low complexity" evidence="1">
    <location>
        <begin position="14"/>
        <end position="23"/>
    </location>
</feature>
<evidence type="ECO:0000256" key="1">
    <source>
        <dbReference type="SAM" id="MobiDB-lite"/>
    </source>
</evidence>
<evidence type="ECO:0000313" key="3">
    <source>
        <dbReference type="Proteomes" id="UP000183407"/>
    </source>
</evidence>
<accession>A0A1H4IP30</accession>
<evidence type="ECO:0000313" key="2">
    <source>
        <dbReference type="EMBL" id="SEB35854.1"/>
    </source>
</evidence>